<dbReference type="GO" id="GO:0004672">
    <property type="term" value="F:protein kinase activity"/>
    <property type="evidence" value="ECO:0007669"/>
    <property type="project" value="InterPro"/>
</dbReference>
<dbReference type="Proteomes" id="UP000825935">
    <property type="component" value="Chromosome 5"/>
</dbReference>
<feature type="chain" id="PRO_5035805119" description="Protein kinase domain-containing protein" evidence="10">
    <location>
        <begin position="33"/>
        <end position="647"/>
    </location>
</feature>
<feature type="compositionally biased region" description="Low complexity" evidence="8">
    <location>
        <begin position="298"/>
        <end position="309"/>
    </location>
</feature>
<keyword evidence="5" id="KW-0677">Repeat</keyword>
<evidence type="ECO:0000313" key="12">
    <source>
        <dbReference type="EMBL" id="KAH7436166.1"/>
    </source>
</evidence>
<evidence type="ECO:0000256" key="5">
    <source>
        <dbReference type="ARBA" id="ARBA00022737"/>
    </source>
</evidence>
<comment type="subcellular location">
    <subcellularLocation>
        <location evidence="1">Membrane</location>
    </subcellularLocation>
</comment>
<dbReference type="Pfam" id="PF08263">
    <property type="entry name" value="LRRNT_2"/>
    <property type="match status" value="1"/>
</dbReference>
<dbReference type="EMBL" id="CM035410">
    <property type="protein sequence ID" value="KAH7436166.1"/>
    <property type="molecule type" value="Genomic_DNA"/>
</dbReference>
<evidence type="ECO:0000313" key="13">
    <source>
        <dbReference type="Proteomes" id="UP000825935"/>
    </source>
</evidence>
<keyword evidence="4 10" id="KW-0732">Signal</keyword>
<feature type="transmembrane region" description="Helical" evidence="9">
    <location>
        <begin position="269"/>
        <end position="290"/>
    </location>
</feature>
<evidence type="ECO:0000256" key="4">
    <source>
        <dbReference type="ARBA" id="ARBA00022729"/>
    </source>
</evidence>
<evidence type="ECO:0000256" key="3">
    <source>
        <dbReference type="ARBA" id="ARBA00022692"/>
    </source>
</evidence>
<reference evidence="12" key="1">
    <citation type="submission" date="2021-08" db="EMBL/GenBank/DDBJ databases">
        <title>WGS assembly of Ceratopteris richardii.</title>
        <authorList>
            <person name="Marchant D.B."/>
            <person name="Chen G."/>
            <person name="Jenkins J."/>
            <person name="Shu S."/>
            <person name="Leebens-Mack J."/>
            <person name="Grimwood J."/>
            <person name="Schmutz J."/>
            <person name="Soltis P."/>
            <person name="Soltis D."/>
            <person name="Chen Z.-H."/>
        </authorList>
    </citation>
    <scope>NUCLEOTIDE SEQUENCE</scope>
    <source>
        <strain evidence="12">Whitten #5841</strain>
        <tissue evidence="12">Leaf</tissue>
    </source>
</reference>
<keyword evidence="6 9" id="KW-1133">Transmembrane helix</keyword>
<dbReference type="AlphaFoldDB" id="A0A8T2UQK8"/>
<dbReference type="InterPro" id="IPR000719">
    <property type="entry name" value="Prot_kinase_dom"/>
</dbReference>
<dbReference type="InterPro" id="IPR032675">
    <property type="entry name" value="LRR_dom_sf"/>
</dbReference>
<dbReference type="OrthoDB" id="1668230at2759"/>
<dbReference type="GO" id="GO:0005524">
    <property type="term" value="F:ATP binding"/>
    <property type="evidence" value="ECO:0007669"/>
    <property type="project" value="InterPro"/>
</dbReference>
<feature type="signal peptide" evidence="10">
    <location>
        <begin position="1"/>
        <end position="32"/>
    </location>
</feature>
<organism evidence="12 13">
    <name type="scientific">Ceratopteris richardii</name>
    <name type="common">Triangle waterfern</name>
    <dbReference type="NCBI Taxonomy" id="49495"/>
    <lineage>
        <taxon>Eukaryota</taxon>
        <taxon>Viridiplantae</taxon>
        <taxon>Streptophyta</taxon>
        <taxon>Embryophyta</taxon>
        <taxon>Tracheophyta</taxon>
        <taxon>Polypodiopsida</taxon>
        <taxon>Polypodiidae</taxon>
        <taxon>Polypodiales</taxon>
        <taxon>Pteridineae</taxon>
        <taxon>Pteridaceae</taxon>
        <taxon>Parkerioideae</taxon>
        <taxon>Ceratopteris</taxon>
    </lineage>
</organism>
<dbReference type="InterPro" id="IPR013210">
    <property type="entry name" value="LRR_N_plant-typ"/>
</dbReference>
<dbReference type="Gene3D" id="3.30.200.20">
    <property type="entry name" value="Phosphorylase Kinase, domain 1"/>
    <property type="match status" value="1"/>
</dbReference>
<dbReference type="FunFam" id="3.80.10.10:FF:000400">
    <property type="entry name" value="Nuclear pore complex protein NUP107"/>
    <property type="match status" value="1"/>
</dbReference>
<keyword evidence="13" id="KW-1185">Reference proteome</keyword>
<dbReference type="Gene3D" id="3.80.10.10">
    <property type="entry name" value="Ribonuclease Inhibitor"/>
    <property type="match status" value="2"/>
</dbReference>
<dbReference type="PANTHER" id="PTHR48007">
    <property type="entry name" value="LEUCINE-RICH REPEAT RECEPTOR-LIKE PROTEIN KINASE PXC1"/>
    <property type="match status" value="1"/>
</dbReference>
<keyword evidence="2" id="KW-0433">Leucine-rich repeat</keyword>
<dbReference type="InterPro" id="IPR046959">
    <property type="entry name" value="PRK1-6/SRF4-like"/>
</dbReference>
<name>A0A8T2UQK8_CERRI</name>
<accession>A0A8T2UQK8</accession>
<evidence type="ECO:0000256" key="8">
    <source>
        <dbReference type="SAM" id="MobiDB-lite"/>
    </source>
</evidence>
<feature type="region of interest" description="Disordered" evidence="8">
    <location>
        <begin position="298"/>
        <end position="317"/>
    </location>
</feature>
<proteinExistence type="predicted"/>
<dbReference type="InterPro" id="IPR011009">
    <property type="entry name" value="Kinase-like_dom_sf"/>
</dbReference>
<keyword evidence="3 9" id="KW-0812">Transmembrane</keyword>
<evidence type="ECO:0000256" key="6">
    <source>
        <dbReference type="ARBA" id="ARBA00022989"/>
    </source>
</evidence>
<dbReference type="SUPFAM" id="SSF52058">
    <property type="entry name" value="L domain-like"/>
    <property type="match status" value="1"/>
</dbReference>
<evidence type="ECO:0000256" key="1">
    <source>
        <dbReference type="ARBA" id="ARBA00004370"/>
    </source>
</evidence>
<evidence type="ECO:0000256" key="9">
    <source>
        <dbReference type="SAM" id="Phobius"/>
    </source>
</evidence>
<dbReference type="PANTHER" id="PTHR48007:SF4">
    <property type="entry name" value="LEUCINE-RICH REPEAT RECEPTOR-LIKE PROTEIN KINASE PXC1"/>
    <property type="match status" value="1"/>
</dbReference>
<evidence type="ECO:0000256" key="2">
    <source>
        <dbReference type="ARBA" id="ARBA00022614"/>
    </source>
</evidence>
<dbReference type="Pfam" id="PF07714">
    <property type="entry name" value="PK_Tyr_Ser-Thr"/>
    <property type="match status" value="1"/>
</dbReference>
<gene>
    <name evidence="12" type="ORF">KP509_05G005800</name>
</gene>
<keyword evidence="7 9" id="KW-0472">Membrane</keyword>
<dbReference type="Gene3D" id="1.10.510.10">
    <property type="entry name" value="Transferase(Phosphotransferase) domain 1"/>
    <property type="match status" value="1"/>
</dbReference>
<evidence type="ECO:0000256" key="10">
    <source>
        <dbReference type="SAM" id="SignalP"/>
    </source>
</evidence>
<evidence type="ECO:0000256" key="7">
    <source>
        <dbReference type="ARBA" id="ARBA00023136"/>
    </source>
</evidence>
<dbReference type="Pfam" id="PF00560">
    <property type="entry name" value="LRR_1"/>
    <property type="match status" value="5"/>
</dbReference>
<dbReference type="InterPro" id="IPR001245">
    <property type="entry name" value="Ser-Thr/Tyr_kinase_cat_dom"/>
</dbReference>
<dbReference type="InterPro" id="IPR001611">
    <property type="entry name" value="Leu-rich_rpt"/>
</dbReference>
<comment type="caution">
    <text evidence="12">The sequence shown here is derived from an EMBL/GenBank/DDBJ whole genome shotgun (WGS) entry which is preliminary data.</text>
</comment>
<dbReference type="SUPFAM" id="SSF56112">
    <property type="entry name" value="Protein kinase-like (PK-like)"/>
    <property type="match status" value="1"/>
</dbReference>
<dbReference type="PROSITE" id="PS50011">
    <property type="entry name" value="PROTEIN_KINASE_DOM"/>
    <property type="match status" value="1"/>
</dbReference>
<sequence length="647" mass="69662">MVMNSLDTNVLCFSFFGLGLVLLLLSLPLASCSGNLSTDAKALLDFKDYLQTGSNKPLLESWNASTTSGLCTNWTGITCSNSSSSGTQRVIAIDLGGAELSGSISLATIGLLDALQNLSLGSNHLSGELPVDLLNCTSLTELLLQNNSFSGTLPASAFLSWQHIRRVDLSFNRFSGSIPVSITNATLLQFINLQNNSFSGSIPDISLQNLSSFNVANNELEGQIPSSLSSFPPLSFAGNGGLCGKPLNESCATPQSIGSSKKKLSAGSIAGIVIGCTLAGVLILIVLLIWRRRSSSRTPSARITPTPSTGDHQLPPPLIVEPPPSSVTIEIPPAAVGEPKLVYVDSRCRDAFDIDGLCKLDAEVIGKGGLGYTYKLDLESGLIITVKTMNFEYSRDYRKRFKLLEGLAHENLVPLKAWYFFHDKKLLVYEYVHGTSLTNFLHGHPSSSLNRTVTHSPGVSMDWEKRLSVAAEVATAVAYMHERNVVHGHIQSSDVLIDLEGRARLRDYGVVLLATMLHRQSSQDSAVYAAPEVEDFSRATFAADVYSFGVLLLELLTGRVATSSDACMVARVKSTNPEEWAVMVFDLAVMKYEYIEEEMKELLRTALRCLSDSPQGRPSMAELASAIDTLRSSDLSSGCSDGGSDIG</sequence>
<evidence type="ECO:0000259" key="11">
    <source>
        <dbReference type="PROSITE" id="PS50011"/>
    </source>
</evidence>
<dbReference type="GO" id="GO:0016020">
    <property type="term" value="C:membrane"/>
    <property type="evidence" value="ECO:0007669"/>
    <property type="project" value="UniProtKB-SubCell"/>
</dbReference>
<protein>
    <recommendedName>
        <fullName evidence="11">Protein kinase domain-containing protein</fullName>
    </recommendedName>
</protein>
<feature type="domain" description="Protein kinase" evidence="11">
    <location>
        <begin position="359"/>
        <end position="630"/>
    </location>
</feature>